<accession>A0A9Q0LSN5</accession>
<comment type="caution">
    <text evidence="2">The sequence shown here is derived from an EMBL/GenBank/DDBJ whole genome shotgun (WGS) entry which is preliminary data.</text>
</comment>
<dbReference type="AlphaFoldDB" id="A0A9Q0LSN5"/>
<evidence type="ECO:0000313" key="3">
    <source>
        <dbReference type="Proteomes" id="UP001149090"/>
    </source>
</evidence>
<keyword evidence="1" id="KW-0812">Transmembrane</keyword>
<dbReference type="Proteomes" id="UP001149090">
    <property type="component" value="Unassembled WGS sequence"/>
</dbReference>
<evidence type="ECO:0000256" key="1">
    <source>
        <dbReference type="SAM" id="Phobius"/>
    </source>
</evidence>
<evidence type="ECO:0000313" key="2">
    <source>
        <dbReference type="EMBL" id="KAJ5078273.1"/>
    </source>
</evidence>
<sequence length="228" mass="27921">MKKINEVEEQKFYVIFYYLYFKKIQIHQKYLIVLNNFGNIIIWINFLQKLFWIYIKESNMNESLEIQDLPSRNLSSNKQIFDFWKRLISKMSLSMIQKTKVTYENTKLPFFDNIYTIIKEDQFELEENKSLLEYIEETISNKKDIYNSEIIILYIQDLQSITLKKKEKEMIKALKIDIFDFLKKVSQENRTYQSILVEIYKVDFPSFHSKLKLILEIWTEMKPIRKYF</sequence>
<keyword evidence="1" id="KW-0472">Membrane</keyword>
<organism evidence="2 3">
    <name type="scientific">Anaeramoeba ignava</name>
    <name type="common">Anaerobic marine amoeba</name>
    <dbReference type="NCBI Taxonomy" id="1746090"/>
    <lineage>
        <taxon>Eukaryota</taxon>
        <taxon>Metamonada</taxon>
        <taxon>Anaeramoebidae</taxon>
        <taxon>Anaeramoeba</taxon>
    </lineage>
</organism>
<keyword evidence="3" id="KW-1185">Reference proteome</keyword>
<protein>
    <submittedName>
        <fullName evidence="2">Uncharacterized protein</fullName>
    </submittedName>
</protein>
<gene>
    <name evidence="2" type="ORF">M0811_05061</name>
</gene>
<dbReference type="EMBL" id="JAPDFW010000054">
    <property type="protein sequence ID" value="KAJ5078273.1"/>
    <property type="molecule type" value="Genomic_DNA"/>
</dbReference>
<proteinExistence type="predicted"/>
<keyword evidence="1" id="KW-1133">Transmembrane helix</keyword>
<name>A0A9Q0LSN5_ANAIG</name>
<feature type="transmembrane region" description="Helical" evidence="1">
    <location>
        <begin position="30"/>
        <end position="55"/>
    </location>
</feature>
<reference evidence="2" key="1">
    <citation type="submission" date="2022-10" db="EMBL/GenBank/DDBJ databases">
        <title>Novel sulphate-reducing endosymbionts in the free-living metamonad Anaeramoeba.</title>
        <authorList>
            <person name="Jerlstrom-Hultqvist J."/>
            <person name="Cepicka I."/>
            <person name="Gallot-Lavallee L."/>
            <person name="Salas-Leiva D."/>
            <person name="Curtis B.A."/>
            <person name="Zahonova K."/>
            <person name="Pipaliya S."/>
            <person name="Dacks J."/>
            <person name="Roger A.J."/>
        </authorList>
    </citation>
    <scope>NUCLEOTIDE SEQUENCE</scope>
    <source>
        <strain evidence="2">BMAN</strain>
    </source>
</reference>